<dbReference type="Pfam" id="PF05226">
    <property type="entry name" value="CHASE2"/>
    <property type="match status" value="1"/>
</dbReference>
<dbReference type="GO" id="GO:0004674">
    <property type="term" value="F:protein serine/threonine kinase activity"/>
    <property type="evidence" value="ECO:0007669"/>
    <property type="project" value="UniProtKB-KW"/>
</dbReference>
<dbReference type="PROSITE" id="PS00108">
    <property type="entry name" value="PROTEIN_KINASE_ST"/>
    <property type="match status" value="1"/>
</dbReference>
<dbReference type="EC" id="2.7.11.1" evidence="1"/>
<evidence type="ECO:0000313" key="11">
    <source>
        <dbReference type="Proteomes" id="UP001165427"/>
    </source>
</evidence>
<dbReference type="Proteomes" id="UP001165427">
    <property type="component" value="Unassembled WGS sequence"/>
</dbReference>
<keyword evidence="3" id="KW-0808">Transferase</keyword>
<keyword evidence="8" id="KW-0812">Transmembrane</keyword>
<dbReference type="InterPro" id="IPR017441">
    <property type="entry name" value="Protein_kinase_ATP_BS"/>
</dbReference>
<keyword evidence="6 7" id="KW-0067">ATP-binding</keyword>
<gene>
    <name evidence="10" type="ORF">MRX98_03025</name>
</gene>
<name>A0AA41R040_9BACT</name>
<evidence type="ECO:0000256" key="8">
    <source>
        <dbReference type="SAM" id="Phobius"/>
    </source>
</evidence>
<evidence type="ECO:0000256" key="7">
    <source>
        <dbReference type="PROSITE-ProRule" id="PRU10141"/>
    </source>
</evidence>
<comment type="caution">
    <text evidence="10">The sequence shown here is derived from an EMBL/GenBank/DDBJ whole genome shotgun (WGS) entry which is preliminary data.</text>
</comment>
<keyword evidence="11" id="KW-1185">Reference proteome</keyword>
<evidence type="ECO:0000259" key="9">
    <source>
        <dbReference type="PROSITE" id="PS50011"/>
    </source>
</evidence>
<keyword evidence="5 10" id="KW-0418">Kinase</keyword>
<dbReference type="SMART" id="SM00220">
    <property type="entry name" value="S_TKc"/>
    <property type="match status" value="1"/>
</dbReference>
<dbReference type="AlphaFoldDB" id="A0AA41R040"/>
<dbReference type="PANTHER" id="PTHR43289:SF6">
    <property type="entry name" value="SERINE_THREONINE-PROTEIN KINASE NEKL-3"/>
    <property type="match status" value="1"/>
</dbReference>
<evidence type="ECO:0000256" key="6">
    <source>
        <dbReference type="ARBA" id="ARBA00022840"/>
    </source>
</evidence>
<dbReference type="GO" id="GO:0005524">
    <property type="term" value="F:ATP binding"/>
    <property type="evidence" value="ECO:0007669"/>
    <property type="project" value="UniProtKB-UniRule"/>
</dbReference>
<feature type="binding site" evidence="7">
    <location>
        <position position="609"/>
    </location>
    <ligand>
        <name>ATP</name>
        <dbReference type="ChEBI" id="CHEBI:30616"/>
    </ligand>
</feature>
<dbReference type="RefSeq" id="WP_246902899.1">
    <property type="nucleotide sequence ID" value="NZ_JALJRB010000002.1"/>
</dbReference>
<dbReference type="PROSITE" id="PS50011">
    <property type="entry name" value="PROTEIN_KINASE_DOM"/>
    <property type="match status" value="1"/>
</dbReference>
<dbReference type="PROSITE" id="PS00107">
    <property type="entry name" value="PROTEIN_KINASE_ATP"/>
    <property type="match status" value="1"/>
</dbReference>
<dbReference type="Gene3D" id="3.30.200.20">
    <property type="entry name" value="Phosphorylase Kinase, domain 1"/>
    <property type="match status" value="1"/>
</dbReference>
<dbReference type="InterPro" id="IPR011009">
    <property type="entry name" value="Kinase-like_dom_sf"/>
</dbReference>
<evidence type="ECO:0000256" key="2">
    <source>
        <dbReference type="ARBA" id="ARBA00022527"/>
    </source>
</evidence>
<reference evidence="10" key="1">
    <citation type="submission" date="2022-04" db="EMBL/GenBank/DDBJ databases">
        <title>Desulfatitalea alkaliphila sp. nov., a novel anaerobic sulfate-reducing bacterium isolated from terrestrial mud volcano, Taman Peninsula, Russia.</title>
        <authorList>
            <person name="Khomyakova M.A."/>
            <person name="Merkel A.Y."/>
            <person name="Slobodkin A.I."/>
        </authorList>
    </citation>
    <scope>NUCLEOTIDE SEQUENCE</scope>
    <source>
        <strain evidence="10">M08but</strain>
    </source>
</reference>
<keyword evidence="8" id="KW-1133">Transmembrane helix</keyword>
<keyword evidence="4 7" id="KW-0547">Nucleotide-binding</keyword>
<keyword evidence="2" id="KW-0723">Serine/threonine-protein kinase</keyword>
<accession>A0AA41R040</accession>
<sequence length="869" mass="96034">MLKKILAAPSVQIALLSALILMGMLFSLTPWEHLENRYYDFWGHHFRSPQEQPIVIVAIDEKSIRELGDWPWPRSRIAEMVRFLTSQQAGAMGILPLYTQPDANPGLLAIEETQKLLGDREWKGDKQAARTFQGMLSKVEEQLDQDAQLIETVRRGRNVVLPIRFTKGPEAATERNKMSGMLALCSLDAAALAAGTAETPSAEAQTTHTFRHKPITMTGVWEPFEALATKASGLGHLNLDEDRDGLFRSMPLLMEYKDRLFPAMPLQLAIRQTGGDLQDLTVGRNFFGQPCLRIKYLEIATDDQYRLLMNYDAAWTKARTYSFVDVLQGSLDPAIFRDNIILIGATGEEMTPFYRIGPHASAALVEISANVLGRILSTARLSRPAWAQPLEIAALLYFAFFLMFAIPRMETRVGASILGIFLFTWFVIGVALLLGYGYRIKPFGPAALACGGFVLITAAGYARKWRHEVIDANKHLGLHYQGQGLLDMAYERFMKCPLQDGSVKLLLYNLGLDFERKRMFGKALTIYHHIGRYGPFKDIEQRSSRLESPDGTLPAPVNGGNGKPPLLLLDGDIKPTFGRYEILRELGRGSMGTIYLGRDPKINREVAIKTLKYAEVVSGDLDQVKARFFREAEAAGKLSHPNIVSIYDVGEEHDMAYIAMELLNGGNLTRFCAAEHLLPVHQALSIVADVAVALDYAHNQGVIHRDIKPANIMLLEDGRVKVTDFGIALVVDASRTGTGILLGTPNYMSPEQVAGQTLDGRSDLFSLGIVLYELLVGAKPFRGDTINQIIYAIMHEAHPPVSDSEKNIPPCCQAIIEKLLAKGLDERFDAAARLAEAIAACMNELPHAAPATVSEIDAKVDPAADPRGD</sequence>
<organism evidence="10 11">
    <name type="scientific">Desulfatitalea alkaliphila</name>
    <dbReference type="NCBI Taxonomy" id="2929485"/>
    <lineage>
        <taxon>Bacteria</taxon>
        <taxon>Pseudomonadati</taxon>
        <taxon>Thermodesulfobacteriota</taxon>
        <taxon>Desulfobacteria</taxon>
        <taxon>Desulfobacterales</taxon>
        <taxon>Desulfosarcinaceae</taxon>
        <taxon>Desulfatitalea</taxon>
    </lineage>
</organism>
<dbReference type="SUPFAM" id="SSF56112">
    <property type="entry name" value="Protein kinase-like (PK-like)"/>
    <property type="match status" value="1"/>
</dbReference>
<proteinExistence type="predicted"/>
<evidence type="ECO:0000256" key="4">
    <source>
        <dbReference type="ARBA" id="ARBA00022741"/>
    </source>
</evidence>
<dbReference type="PANTHER" id="PTHR43289">
    <property type="entry name" value="MITOGEN-ACTIVATED PROTEIN KINASE KINASE KINASE 20-RELATED"/>
    <property type="match status" value="1"/>
</dbReference>
<protein>
    <recommendedName>
        <fullName evidence="1">non-specific serine/threonine protein kinase</fullName>
        <ecNumber evidence="1">2.7.11.1</ecNumber>
    </recommendedName>
</protein>
<dbReference type="EMBL" id="JALJRB010000002">
    <property type="protein sequence ID" value="MCJ8499533.1"/>
    <property type="molecule type" value="Genomic_DNA"/>
</dbReference>
<dbReference type="InterPro" id="IPR000719">
    <property type="entry name" value="Prot_kinase_dom"/>
</dbReference>
<feature type="transmembrane region" description="Helical" evidence="8">
    <location>
        <begin position="386"/>
        <end position="406"/>
    </location>
</feature>
<keyword evidence="8" id="KW-0472">Membrane</keyword>
<feature type="transmembrane region" description="Helical" evidence="8">
    <location>
        <begin position="413"/>
        <end position="437"/>
    </location>
</feature>
<dbReference type="Pfam" id="PF00069">
    <property type="entry name" value="Pkinase"/>
    <property type="match status" value="1"/>
</dbReference>
<evidence type="ECO:0000313" key="10">
    <source>
        <dbReference type="EMBL" id="MCJ8499533.1"/>
    </source>
</evidence>
<evidence type="ECO:0000256" key="1">
    <source>
        <dbReference type="ARBA" id="ARBA00012513"/>
    </source>
</evidence>
<evidence type="ECO:0000256" key="5">
    <source>
        <dbReference type="ARBA" id="ARBA00022777"/>
    </source>
</evidence>
<dbReference type="InterPro" id="IPR007890">
    <property type="entry name" value="CHASE2"/>
</dbReference>
<dbReference type="FunFam" id="1.10.510.10:FF:000021">
    <property type="entry name" value="Serine/threonine protein kinase"/>
    <property type="match status" value="1"/>
</dbReference>
<dbReference type="CDD" id="cd14014">
    <property type="entry name" value="STKc_PknB_like"/>
    <property type="match status" value="1"/>
</dbReference>
<dbReference type="InterPro" id="IPR008271">
    <property type="entry name" value="Ser/Thr_kinase_AS"/>
</dbReference>
<feature type="domain" description="Protein kinase" evidence="9">
    <location>
        <begin position="580"/>
        <end position="839"/>
    </location>
</feature>
<evidence type="ECO:0000256" key="3">
    <source>
        <dbReference type="ARBA" id="ARBA00022679"/>
    </source>
</evidence>
<dbReference type="SMART" id="SM01080">
    <property type="entry name" value="CHASE2"/>
    <property type="match status" value="1"/>
</dbReference>
<dbReference type="Gene3D" id="1.10.510.10">
    <property type="entry name" value="Transferase(Phosphotransferase) domain 1"/>
    <property type="match status" value="1"/>
</dbReference>